<evidence type="ECO:0000259" key="1">
    <source>
        <dbReference type="PROSITE" id="PS51707"/>
    </source>
</evidence>
<dbReference type="PANTHER" id="PTHR21028:SF2">
    <property type="entry name" value="CYTH DOMAIN-CONTAINING PROTEIN"/>
    <property type="match status" value="1"/>
</dbReference>
<name>A0A3P3RJ98_9EURY</name>
<dbReference type="InterPro" id="IPR023577">
    <property type="entry name" value="CYTH_domain"/>
</dbReference>
<protein>
    <submittedName>
        <fullName evidence="2">Class IV adenylate cyclase</fullName>
    </submittedName>
</protein>
<dbReference type="EMBL" id="RRCH01000003">
    <property type="protein sequence ID" value="RRJ33465.1"/>
    <property type="molecule type" value="Genomic_DNA"/>
</dbReference>
<dbReference type="SUPFAM" id="SSF55154">
    <property type="entry name" value="CYTH-like phosphatases"/>
    <property type="match status" value="1"/>
</dbReference>
<dbReference type="InterPro" id="IPR033469">
    <property type="entry name" value="CYTH-like_dom_sf"/>
</dbReference>
<evidence type="ECO:0000313" key="3">
    <source>
        <dbReference type="Proteomes" id="UP000282322"/>
    </source>
</evidence>
<reference evidence="2 3" key="1">
    <citation type="submission" date="2018-11" db="EMBL/GenBank/DDBJ databases">
        <title>Taxonoimc description of Halomarina strain SPP-AMP-1.</title>
        <authorList>
            <person name="Pal Y."/>
            <person name="Srinivasana K."/>
            <person name="Verma A."/>
            <person name="Kumar P."/>
        </authorList>
    </citation>
    <scope>NUCLEOTIDE SEQUENCE [LARGE SCALE GENOMIC DNA]</scope>
    <source>
        <strain evidence="2 3">SPP-AMP-1</strain>
    </source>
</reference>
<gene>
    <name evidence="2" type="primary">cyaB</name>
    <name evidence="2" type="ORF">EIK79_01290</name>
</gene>
<comment type="caution">
    <text evidence="2">The sequence shown here is derived from an EMBL/GenBank/DDBJ whole genome shotgun (WGS) entry which is preliminary data.</text>
</comment>
<dbReference type="Gene3D" id="2.40.320.10">
    <property type="entry name" value="Hypothetical Protein Pfu-838710-001"/>
    <property type="match status" value="1"/>
</dbReference>
<dbReference type="RefSeq" id="WP_124953329.1">
    <property type="nucleotide sequence ID" value="NZ_RRCH01000003.1"/>
</dbReference>
<dbReference type="PROSITE" id="PS51707">
    <property type="entry name" value="CYTH"/>
    <property type="match status" value="1"/>
</dbReference>
<dbReference type="NCBIfam" id="TIGR00318">
    <property type="entry name" value="cyaB"/>
    <property type="match status" value="1"/>
</dbReference>
<dbReference type="CDD" id="cd07890">
    <property type="entry name" value="CYTH-like_AC_IV-like"/>
    <property type="match status" value="1"/>
</dbReference>
<dbReference type="AlphaFoldDB" id="A0A3P3RJ98"/>
<organism evidence="2 3">
    <name type="scientific">Halocatena pleomorpha</name>
    <dbReference type="NCBI Taxonomy" id="1785090"/>
    <lineage>
        <taxon>Archaea</taxon>
        <taxon>Methanobacteriati</taxon>
        <taxon>Methanobacteriota</taxon>
        <taxon>Stenosarchaea group</taxon>
        <taxon>Halobacteria</taxon>
        <taxon>Halobacteriales</taxon>
        <taxon>Natronomonadaceae</taxon>
        <taxon>Halocatena</taxon>
    </lineage>
</organism>
<sequence>MYEVEVKVKASHDRAQSRLANSDATHTGTVKQTDTYYDAPHREFAATDEALRIRTERTLDRETGTTTRLTYKGPRIDDESKTRAEIETGVASHEQLADILENLGFAPVATVEKTRDRYAIDAYTVTLDVVTDLGTFVEVETELEPDATTEAIEAARDRAFSLLREFGFDPEKGIRTSYLGLLLNNQ</sequence>
<dbReference type="SMART" id="SM01118">
    <property type="entry name" value="CYTH"/>
    <property type="match status" value="1"/>
</dbReference>
<evidence type="ECO:0000313" key="2">
    <source>
        <dbReference type="EMBL" id="RRJ33465.1"/>
    </source>
</evidence>
<dbReference type="Proteomes" id="UP000282322">
    <property type="component" value="Unassembled WGS sequence"/>
</dbReference>
<dbReference type="Pfam" id="PF01928">
    <property type="entry name" value="CYTH"/>
    <property type="match status" value="1"/>
</dbReference>
<keyword evidence="3" id="KW-1185">Reference proteome</keyword>
<proteinExistence type="predicted"/>
<dbReference type="PANTHER" id="PTHR21028">
    <property type="entry name" value="SI:CH211-156B7.4"/>
    <property type="match status" value="1"/>
</dbReference>
<dbReference type="OrthoDB" id="46040at2157"/>
<accession>A0A3P3RJ98</accession>
<dbReference type="InterPro" id="IPR008173">
    <property type="entry name" value="Adenylyl_cyclase_CyaB"/>
</dbReference>
<feature type="domain" description="CYTH" evidence="1">
    <location>
        <begin position="1"/>
        <end position="184"/>
    </location>
</feature>